<gene>
    <name evidence="4" type="primary">btr</name>
    <name evidence="4" type="ORF">PCE31107_04455</name>
</gene>
<protein>
    <submittedName>
        <fullName evidence="4">HTH-type transcriptional activator Btr</fullName>
    </submittedName>
</protein>
<reference evidence="4 5" key="1">
    <citation type="submission" date="2019-08" db="EMBL/GenBank/DDBJ databases">
        <authorList>
            <person name="Peeters C."/>
        </authorList>
    </citation>
    <scope>NUCLEOTIDE SEQUENCE [LARGE SCALE GENOMIC DNA]</scope>
    <source>
        <strain evidence="4 5">LMG 31107</strain>
    </source>
</reference>
<dbReference type="Pfam" id="PF12833">
    <property type="entry name" value="HTH_18"/>
    <property type="match status" value="1"/>
</dbReference>
<proteinExistence type="predicted"/>
<dbReference type="PANTHER" id="PTHR43436">
    <property type="entry name" value="ARAC-FAMILY TRANSCRIPTIONAL REGULATOR"/>
    <property type="match status" value="1"/>
</dbReference>
<evidence type="ECO:0000313" key="5">
    <source>
        <dbReference type="Proteomes" id="UP000396788"/>
    </source>
</evidence>
<accession>A0A5E4YFA4</accession>
<evidence type="ECO:0000256" key="2">
    <source>
        <dbReference type="ARBA" id="ARBA00023163"/>
    </source>
</evidence>
<sequence length="341" mass="38006">MSGWCFSRLDAKLRSSTAKVCFVSAMESASKRQGRVRQQMIELLLELAPNEGYNLSPLPDIRFLRSNRSLTRTPVLYEPGIVIVCQGRKRGFWGDQVYLYDAQRYLVVSVPLPFSMETDASEAEPLLAIYLRLDFGIAADLLLQLEEHDALTPMPPRGMATTTLDIPLGQSVLRFLQAMLNPLEAQILGPALVREIYFRVFLGEQGGSMRAALSRQGNFGRISRAIRKIHTNFAEPLTVEELAAEARMSVPTFHVHFKAVTDTSPLQYIKSTRLHQARLLMARLGTTAAAASSQVGYESPSQFSREFKRLFGGSPLQEIARMKRNFALPAEGAPSIFVSSH</sequence>
<dbReference type="GO" id="GO:0003700">
    <property type="term" value="F:DNA-binding transcription factor activity"/>
    <property type="evidence" value="ECO:0007669"/>
    <property type="project" value="InterPro"/>
</dbReference>
<dbReference type="SMART" id="SM00342">
    <property type="entry name" value="HTH_ARAC"/>
    <property type="match status" value="1"/>
</dbReference>
<dbReference type="Pfam" id="PF06719">
    <property type="entry name" value="AraC_N"/>
    <property type="match status" value="1"/>
</dbReference>
<name>A0A5E4YFA4_9BURK</name>
<evidence type="ECO:0000256" key="1">
    <source>
        <dbReference type="ARBA" id="ARBA00023015"/>
    </source>
</evidence>
<dbReference type="Proteomes" id="UP000396788">
    <property type="component" value="Unassembled WGS sequence"/>
</dbReference>
<evidence type="ECO:0000313" key="4">
    <source>
        <dbReference type="EMBL" id="VVE46773.1"/>
    </source>
</evidence>
<dbReference type="AlphaFoldDB" id="A0A5E4YFA4"/>
<dbReference type="EMBL" id="CABPRY010000017">
    <property type="protein sequence ID" value="VVE46773.1"/>
    <property type="molecule type" value="Genomic_DNA"/>
</dbReference>
<keyword evidence="2" id="KW-0804">Transcription</keyword>
<dbReference type="InterPro" id="IPR009057">
    <property type="entry name" value="Homeodomain-like_sf"/>
</dbReference>
<dbReference type="PANTHER" id="PTHR43436:SF2">
    <property type="entry name" value="ARAC_XYLS FAMILY TRANSCRIPTIONAL REGULATOR"/>
    <property type="match status" value="1"/>
</dbReference>
<dbReference type="InterPro" id="IPR018060">
    <property type="entry name" value="HTH_AraC"/>
</dbReference>
<dbReference type="GO" id="GO:0043565">
    <property type="term" value="F:sequence-specific DNA binding"/>
    <property type="evidence" value="ECO:0007669"/>
    <property type="project" value="InterPro"/>
</dbReference>
<evidence type="ECO:0000259" key="3">
    <source>
        <dbReference type="PROSITE" id="PS01124"/>
    </source>
</evidence>
<dbReference type="InterPro" id="IPR009594">
    <property type="entry name" value="Tscrpt_reg_HTH_AraC_N"/>
</dbReference>
<organism evidence="4 5">
    <name type="scientific">Pandoraea cepalis</name>
    <dbReference type="NCBI Taxonomy" id="2508294"/>
    <lineage>
        <taxon>Bacteria</taxon>
        <taxon>Pseudomonadati</taxon>
        <taxon>Pseudomonadota</taxon>
        <taxon>Betaproteobacteria</taxon>
        <taxon>Burkholderiales</taxon>
        <taxon>Burkholderiaceae</taxon>
        <taxon>Pandoraea</taxon>
    </lineage>
</organism>
<dbReference type="SUPFAM" id="SSF46689">
    <property type="entry name" value="Homeodomain-like"/>
    <property type="match status" value="2"/>
</dbReference>
<dbReference type="PROSITE" id="PS01124">
    <property type="entry name" value="HTH_ARAC_FAMILY_2"/>
    <property type="match status" value="1"/>
</dbReference>
<dbReference type="Gene3D" id="1.10.10.60">
    <property type="entry name" value="Homeodomain-like"/>
    <property type="match status" value="1"/>
</dbReference>
<feature type="domain" description="HTH araC/xylS-type" evidence="3">
    <location>
        <begin position="223"/>
        <end position="321"/>
    </location>
</feature>
<keyword evidence="1" id="KW-0805">Transcription regulation</keyword>